<dbReference type="NCBIfam" id="TIGR01544">
    <property type="entry name" value="HAD-SF-IE"/>
    <property type="match status" value="1"/>
</dbReference>
<keyword evidence="16" id="KW-1185">Reference proteome</keyword>
<evidence type="ECO:0000313" key="16">
    <source>
        <dbReference type="Proteomes" id="UP000694567"/>
    </source>
</evidence>
<dbReference type="GO" id="GO:0005737">
    <property type="term" value="C:cytoplasm"/>
    <property type="evidence" value="ECO:0007669"/>
    <property type="project" value="UniProtKB-SubCell"/>
</dbReference>
<evidence type="ECO:0000256" key="4">
    <source>
        <dbReference type="ARBA" id="ARBA00011245"/>
    </source>
</evidence>
<dbReference type="AlphaFoldDB" id="A0A8C0IDB8"/>
<evidence type="ECO:0000256" key="14">
    <source>
        <dbReference type="RuleBase" id="RU361276"/>
    </source>
</evidence>
<evidence type="ECO:0000256" key="7">
    <source>
        <dbReference type="ARBA" id="ARBA00022741"/>
    </source>
</evidence>
<dbReference type="FunFam" id="1.10.150.340:FF:000001">
    <property type="entry name" value="Cytosolic 5-nucleotidase 3-like"/>
    <property type="match status" value="1"/>
</dbReference>
<evidence type="ECO:0000256" key="1">
    <source>
        <dbReference type="ARBA" id="ARBA00000815"/>
    </source>
</evidence>
<comment type="catalytic activity">
    <reaction evidence="13">
        <text>N(7)-methyl-GMP + H2O = N(7)-methylguanosine + phosphate</text>
        <dbReference type="Rhea" id="RHEA:37107"/>
        <dbReference type="ChEBI" id="CHEBI:15377"/>
        <dbReference type="ChEBI" id="CHEBI:20794"/>
        <dbReference type="ChEBI" id="CHEBI:43474"/>
        <dbReference type="ChEBI" id="CHEBI:58285"/>
        <dbReference type="EC" id="3.1.3.91"/>
    </reaction>
</comment>
<evidence type="ECO:0000256" key="2">
    <source>
        <dbReference type="ARBA" id="ARBA00004496"/>
    </source>
</evidence>
<dbReference type="Pfam" id="PF05822">
    <property type="entry name" value="UMPH-1"/>
    <property type="match status" value="1"/>
</dbReference>
<dbReference type="PANTHER" id="PTHR13045:SF15">
    <property type="entry name" value="7-METHYLGUANOSINE PHOSPHATE-SPECIFIC 5'-NUCLEOTIDASE"/>
    <property type="match status" value="1"/>
</dbReference>
<evidence type="ECO:0000256" key="8">
    <source>
        <dbReference type="ARBA" id="ARBA00022801"/>
    </source>
</evidence>
<evidence type="ECO:0000256" key="10">
    <source>
        <dbReference type="ARBA" id="ARBA00023080"/>
    </source>
</evidence>
<protein>
    <recommendedName>
        <fullName evidence="14">5'-nucleotidase</fullName>
        <ecNumber evidence="14">3.1.3.5</ecNumber>
    </recommendedName>
</protein>
<keyword evidence="10 14" id="KW-0546">Nucleotide metabolism</keyword>
<evidence type="ECO:0000256" key="11">
    <source>
        <dbReference type="ARBA" id="ARBA00036362"/>
    </source>
</evidence>
<dbReference type="Ensembl" id="ENSBOBT00000011966.1">
    <property type="protein sequence ID" value="ENSBOBP00000011683.1"/>
    <property type="gene ID" value="ENSBOBG00000007434.1"/>
</dbReference>
<proteinExistence type="inferred from homology"/>
<dbReference type="GO" id="GO:0008253">
    <property type="term" value="F:5'-nucleotidase activity"/>
    <property type="evidence" value="ECO:0007669"/>
    <property type="project" value="UniProtKB-EC"/>
</dbReference>
<reference evidence="15" key="2">
    <citation type="submission" date="2025-09" db="UniProtKB">
        <authorList>
            <consortium name="Ensembl"/>
        </authorList>
    </citation>
    <scope>IDENTIFICATION</scope>
</reference>
<dbReference type="FunFam" id="3.40.50.1000:FF:000032">
    <property type="entry name" value="Cytosolic 5-nucleotidase 3-like"/>
    <property type="match status" value="1"/>
</dbReference>
<evidence type="ECO:0000256" key="3">
    <source>
        <dbReference type="ARBA" id="ARBA00008389"/>
    </source>
</evidence>
<evidence type="ECO:0000256" key="13">
    <source>
        <dbReference type="ARBA" id="ARBA00048583"/>
    </source>
</evidence>
<evidence type="ECO:0000256" key="12">
    <source>
        <dbReference type="ARBA" id="ARBA00046090"/>
    </source>
</evidence>
<keyword evidence="8 14" id="KW-0378">Hydrolase</keyword>
<comment type="catalytic activity">
    <reaction evidence="1 14">
        <text>a ribonucleoside 5'-phosphate + H2O = a ribonucleoside + phosphate</text>
        <dbReference type="Rhea" id="RHEA:12484"/>
        <dbReference type="ChEBI" id="CHEBI:15377"/>
        <dbReference type="ChEBI" id="CHEBI:18254"/>
        <dbReference type="ChEBI" id="CHEBI:43474"/>
        <dbReference type="ChEBI" id="CHEBI:58043"/>
        <dbReference type="EC" id="3.1.3.5"/>
    </reaction>
</comment>
<comment type="similarity">
    <text evidence="3 14">Belongs to the pyrimidine 5'-nucleotidase family.</text>
</comment>
<dbReference type="GO" id="GO:0000166">
    <property type="term" value="F:nucleotide binding"/>
    <property type="evidence" value="ECO:0007669"/>
    <property type="project" value="UniProtKB-KW"/>
</dbReference>
<dbReference type="SFLD" id="SFLDS00003">
    <property type="entry name" value="Haloacid_Dehalogenase"/>
    <property type="match status" value="1"/>
</dbReference>
<evidence type="ECO:0000256" key="5">
    <source>
        <dbReference type="ARBA" id="ARBA00022490"/>
    </source>
</evidence>
<name>A0A8C0IDB8_BUBBB</name>
<dbReference type="GO" id="GO:0000287">
    <property type="term" value="F:magnesium ion binding"/>
    <property type="evidence" value="ECO:0007669"/>
    <property type="project" value="InterPro"/>
</dbReference>
<keyword evidence="5 14" id="KW-0963">Cytoplasm</keyword>
<dbReference type="Gene3D" id="1.10.150.340">
    <property type="entry name" value="Pyrimidine 5'-nucleotidase (UMPH-1), N-terminal domain"/>
    <property type="match status" value="1"/>
</dbReference>
<comment type="catalytic activity">
    <reaction evidence="11">
        <text>CMP + H2O = cytidine + phosphate</text>
        <dbReference type="Rhea" id="RHEA:29367"/>
        <dbReference type="ChEBI" id="CHEBI:15377"/>
        <dbReference type="ChEBI" id="CHEBI:17562"/>
        <dbReference type="ChEBI" id="CHEBI:43474"/>
        <dbReference type="ChEBI" id="CHEBI:60377"/>
        <dbReference type="EC" id="3.1.3.91"/>
    </reaction>
</comment>
<dbReference type="Gene3D" id="3.40.50.1000">
    <property type="entry name" value="HAD superfamily/HAD-like"/>
    <property type="match status" value="1"/>
</dbReference>
<keyword evidence="7 14" id="KW-0547">Nucleotide-binding</keyword>
<keyword evidence="6" id="KW-0479">Metal-binding</keyword>
<accession>A0A8C0IDB8</accession>
<dbReference type="Proteomes" id="UP000694567">
    <property type="component" value="Unplaced"/>
</dbReference>
<dbReference type="GO" id="GO:0009117">
    <property type="term" value="P:nucleotide metabolic process"/>
    <property type="evidence" value="ECO:0007669"/>
    <property type="project" value="UniProtKB-KW"/>
</dbReference>
<dbReference type="InterPro" id="IPR006434">
    <property type="entry name" value="Pyrimidine_nucleotidase_eu"/>
</dbReference>
<dbReference type="EC" id="3.1.3.5" evidence="14"/>
<evidence type="ECO:0000256" key="6">
    <source>
        <dbReference type="ARBA" id="ARBA00022723"/>
    </source>
</evidence>
<comment type="function">
    <text evidence="12">Specifically hydrolyzes 7-methylguanosine monophosphate (m(7)GMP) to 7-methylguanosine and inorganic phosphate. The specific activity for m(7)GMP may protect cells against undesired salvage of m(7)GMP and its incorporation into nucleic acids. Also has weak activity for CMP. UMP and purine nucleotides are poor substrates.</text>
</comment>
<comment type="subunit">
    <text evidence="4">Monomer.</text>
</comment>
<reference evidence="15" key="1">
    <citation type="submission" date="2025-08" db="UniProtKB">
        <authorList>
            <consortium name="Ensembl"/>
        </authorList>
    </citation>
    <scope>IDENTIFICATION</scope>
</reference>
<evidence type="ECO:0000313" key="15">
    <source>
        <dbReference type="Ensembl" id="ENSBOBP00000011683.1"/>
    </source>
</evidence>
<organism evidence="15 16">
    <name type="scientific">Bubo bubo</name>
    <name type="common">Eurasian eagle-owl</name>
    <name type="synonym">Strix bubo</name>
    <dbReference type="NCBI Taxonomy" id="30461"/>
    <lineage>
        <taxon>Eukaryota</taxon>
        <taxon>Metazoa</taxon>
        <taxon>Chordata</taxon>
        <taxon>Craniata</taxon>
        <taxon>Vertebrata</taxon>
        <taxon>Euteleostomi</taxon>
        <taxon>Archelosauria</taxon>
        <taxon>Archosauria</taxon>
        <taxon>Dinosauria</taxon>
        <taxon>Saurischia</taxon>
        <taxon>Theropoda</taxon>
        <taxon>Coelurosauria</taxon>
        <taxon>Aves</taxon>
        <taxon>Neognathae</taxon>
        <taxon>Neoaves</taxon>
        <taxon>Telluraves</taxon>
        <taxon>Strigiformes</taxon>
        <taxon>Strigidae</taxon>
        <taxon>Bubo</taxon>
    </lineage>
</organism>
<comment type="subcellular location">
    <subcellularLocation>
        <location evidence="2 14">Cytoplasm</location>
    </subcellularLocation>
</comment>
<dbReference type="InterPro" id="IPR023214">
    <property type="entry name" value="HAD_sf"/>
</dbReference>
<dbReference type="SFLD" id="SFLDG01128">
    <property type="entry name" value="C1.4:_5'-Nucleotidase_Like"/>
    <property type="match status" value="1"/>
</dbReference>
<evidence type="ECO:0000256" key="9">
    <source>
        <dbReference type="ARBA" id="ARBA00022842"/>
    </source>
</evidence>
<dbReference type="InterPro" id="IPR036412">
    <property type="entry name" value="HAD-like_sf"/>
</dbReference>
<dbReference type="SUPFAM" id="SSF56784">
    <property type="entry name" value="HAD-like"/>
    <property type="match status" value="1"/>
</dbReference>
<dbReference type="PANTHER" id="PTHR13045">
    <property type="entry name" value="5'-NUCLEOTIDASE"/>
    <property type="match status" value="1"/>
</dbReference>
<keyword evidence="9" id="KW-0460">Magnesium</keyword>
<sequence>QVPELEKATVRIQQPERVLGIIRAIKEQGMNKLQVISDFDMTLSRFGCNGRRCPTSHNILDNSRVISEDGKKKLKDLLHHYYPIEIDPNRTLEEKRPLMLAPVWGGLKHESLRLAPRCELGGGGTMLCNGHVCSRDGFNEMFDQLHKYNVPLFIFSAGVGDILEEIIRQANVFYSNVNVVSNYMDFDDNGVLRRFKGPLIHTYNKNNSVLQGTEYFQQLSTRTSIILLGDSMGDLTMADGVPSVENILKIGFLNDKVEERRGKYLDAYDIVLESDETLDVVNGILRYILIKT</sequence>